<accession>A0A6I4I6S6</accession>
<name>A0A6I4I6S6_9SPHI</name>
<proteinExistence type="predicted"/>
<sequence>MKKIALLFIVLCLNLAIKAQITTGDKLHKVKSKTLVDVVCNIDTTVQLINNEIVVRYLLVHNEYGSAKTPETDEESQQIYIAVSTVDDAPDLALYATERMIAPKITSFISKNKTDFLLTYEYGIYNKRKRKTITITPKGCFMSK</sequence>
<evidence type="ECO:0000313" key="1">
    <source>
        <dbReference type="EMBL" id="QQL50796.1"/>
    </source>
</evidence>
<organism evidence="1 2">
    <name type="scientific">Mucilaginibacter ginkgonis</name>
    <dbReference type="NCBI Taxonomy" id="2682091"/>
    <lineage>
        <taxon>Bacteria</taxon>
        <taxon>Pseudomonadati</taxon>
        <taxon>Bacteroidota</taxon>
        <taxon>Sphingobacteriia</taxon>
        <taxon>Sphingobacteriales</taxon>
        <taxon>Sphingobacteriaceae</taxon>
        <taxon>Mucilaginibacter</taxon>
    </lineage>
</organism>
<dbReference type="KEGG" id="mgik:GO620_004885"/>
<evidence type="ECO:0000313" key="2">
    <source>
        <dbReference type="Proteomes" id="UP000429232"/>
    </source>
</evidence>
<keyword evidence="2" id="KW-1185">Reference proteome</keyword>
<dbReference type="AlphaFoldDB" id="A0A6I4I6S6"/>
<protein>
    <submittedName>
        <fullName evidence="1">Uncharacterized protein</fullName>
    </submittedName>
</protein>
<dbReference type="Proteomes" id="UP000429232">
    <property type="component" value="Chromosome"/>
</dbReference>
<reference evidence="1 2" key="1">
    <citation type="submission" date="2020-12" db="EMBL/GenBank/DDBJ databases">
        <title>HMF7856_wgs.fasta genome submission.</title>
        <authorList>
            <person name="Kang H."/>
            <person name="Kim H."/>
            <person name="Joh K."/>
        </authorList>
    </citation>
    <scope>NUCLEOTIDE SEQUENCE [LARGE SCALE GENOMIC DNA]</scope>
    <source>
        <strain evidence="1 2">HMF7856</strain>
    </source>
</reference>
<dbReference type="EMBL" id="CP066775">
    <property type="protein sequence ID" value="QQL50796.1"/>
    <property type="molecule type" value="Genomic_DNA"/>
</dbReference>
<dbReference type="RefSeq" id="WP_157526703.1">
    <property type="nucleotide sequence ID" value="NZ_CP066775.1"/>
</dbReference>
<gene>
    <name evidence="1" type="ORF">GO620_004885</name>
</gene>